<dbReference type="AlphaFoldDB" id="A0A940SJN9"/>
<dbReference type="RefSeq" id="WP_209404305.1">
    <property type="nucleotide sequence ID" value="NZ_JAGIYQ010000004.1"/>
</dbReference>
<name>A0A940SJN9_9BACI</name>
<keyword evidence="2" id="KW-1185">Reference proteome</keyword>
<organism evidence="1 2">
    <name type="scientific">Gottfriedia endophytica</name>
    <dbReference type="NCBI Taxonomy" id="2820819"/>
    <lineage>
        <taxon>Bacteria</taxon>
        <taxon>Bacillati</taxon>
        <taxon>Bacillota</taxon>
        <taxon>Bacilli</taxon>
        <taxon>Bacillales</taxon>
        <taxon>Bacillaceae</taxon>
        <taxon>Gottfriedia</taxon>
    </lineage>
</organism>
<proteinExistence type="predicted"/>
<comment type="caution">
    <text evidence="1">The sequence shown here is derived from an EMBL/GenBank/DDBJ whole genome shotgun (WGS) entry which is preliminary data.</text>
</comment>
<dbReference type="EMBL" id="JAGIYQ010000004">
    <property type="protein sequence ID" value="MBP0725104.1"/>
    <property type="molecule type" value="Genomic_DNA"/>
</dbReference>
<accession>A0A940SJN9</accession>
<protein>
    <recommendedName>
        <fullName evidence="3">SWIM-type domain-containing protein</fullName>
    </recommendedName>
</protein>
<dbReference type="Proteomes" id="UP000682134">
    <property type="component" value="Unassembled WGS sequence"/>
</dbReference>
<gene>
    <name evidence="1" type="ORF">J5Y03_07850</name>
</gene>
<reference evidence="1" key="1">
    <citation type="submission" date="2021-04" db="EMBL/GenBank/DDBJ databases">
        <title>Genome seq and assembly of Bacillus sp.</title>
        <authorList>
            <person name="Chhetri G."/>
        </authorList>
    </citation>
    <scope>NUCLEOTIDE SEQUENCE</scope>
    <source>
        <strain evidence="1">RG28</strain>
    </source>
</reference>
<evidence type="ECO:0008006" key="3">
    <source>
        <dbReference type="Google" id="ProtNLM"/>
    </source>
</evidence>
<sequence>MLQRDLKKDDVLQLAYSILSKLSPTNKRDSELVEDSLQLYRQGLVYNVAVDKGRIVGVVEDEERIYLPILHLDHPDQNGCDCYGAPPCHHQVALLFYAAASHSLVGEIMRKFKQSALLAIPSVMTGRQLLEQMTIVESADYEETIRLFEQKYENYLENQRNSVYQDVYFIYPLYERYYQLLLNSQPKQEKEKLHYQLLAAIFTMKKMALQMDIQSSHYRTNHQPREIIMLENQIDAFTRQLRNITGGSLNEKYVRVLKEQLHELLFKPAHCLVARYNVFRDVYKELLQYSPTVIKDSMEELQKMNSSMTVELARAHLSFILQDDEKTIAILSKVEDSIHFLMYWIESLRTDSDEKRSFPYLTFFYEKLRVFLRSSEDEYMKRMYAKQFLSRYEYFSFKQNEIAGLEVVYQSLLPYSENEYGDYLMHHGEYKRWVELQMVLYGKNPDQIEPSDLQEVYREQPHIVLPIYHLLVIYHIELRSRDHYKIAVRHLKKLRASYRKLKRLEDWERYITYITSTYNRLRALQEEIMKGKLVNEPTNKS</sequence>
<evidence type="ECO:0000313" key="2">
    <source>
        <dbReference type="Proteomes" id="UP000682134"/>
    </source>
</evidence>
<evidence type="ECO:0000313" key="1">
    <source>
        <dbReference type="EMBL" id="MBP0725104.1"/>
    </source>
</evidence>